<reference evidence="6 7" key="1">
    <citation type="submission" date="2020-01" db="EMBL/GenBank/DDBJ databases">
        <title>Bacteria diversity of Porities sp.</title>
        <authorList>
            <person name="Wang G."/>
        </authorList>
    </citation>
    <scope>NUCLEOTIDE SEQUENCE [LARGE SCALE GENOMIC DNA]</scope>
    <source>
        <strain evidence="6 7">R33</strain>
    </source>
</reference>
<comment type="caution">
    <text evidence="6">The sequence shown here is derived from an EMBL/GenBank/DDBJ whole genome shotgun (WGS) entry which is preliminary data.</text>
</comment>
<protein>
    <submittedName>
        <fullName evidence="6">9-O-acetylesterase</fullName>
    </submittedName>
</protein>
<sequence length="653" mass="72540">MYTLPNLLKYRLFHLLLLVSFGFATPLNAQLEAAKIFSDHMVLQRDQPLKIWGWAKPNKEVQLNFNGNNFNGLSGADGYWEISVPTQKVGGPYTLQITSEEEKINFTDVMIGDVWLCSGQSNMEWTVANSNNAKTEIANGNYPHIRHFKVPRSSSSLPEAKLAGGSWEVSSTESVGDFTAVGYFFARFIHKSEGVPIGLLNSSWGGSRIEPWIRAEDLGYEDPGKMAAELEAKRSEEKAQFLKMLKSKLGEIPEQDKGMTDDQAVWAAKDLEDSDWKTMDLPALWEQNGWEKTDGVFWFRKAITLGKGRQMADATLSLGPIDDSDQTWVNGHKVGEMEQAYNKNRVYQVPSKYLKEGTNIITVRVDDTGGGGGIYGDSKLLNLKVGDEEISLAGSWKYKVGMVRLNNADQSANQQPTLLYNKMIHPILKFPIKGVLWYQGESNAGSQKDASAYADLFKTMISSWRGLWAQGEFPFLYVQLANFMAPKGPSEASSWAILRESQTRAMELPNTAQAVIIDIGEENDIHPRNKQDVGYRLGLAAQKLAYGKKVIPSGPVFREMSADKGKLILKFNYADSGLKTSDGNAPGGFAIAGADKKFVWANARISGNTIEVHASEIKEPVAVRYAWGDNPNKANLYNEEGLPATPFRTDQWD</sequence>
<dbReference type="SUPFAM" id="SSF52266">
    <property type="entry name" value="SGNH hydrolase"/>
    <property type="match status" value="1"/>
</dbReference>
<feature type="domain" description="Beta-galactosidase jelly roll" evidence="5">
    <location>
        <begin position="292"/>
        <end position="369"/>
    </location>
</feature>
<feature type="chain" id="PRO_5026938881" evidence="3">
    <location>
        <begin position="30"/>
        <end position="653"/>
    </location>
</feature>
<dbReference type="GO" id="GO:0005975">
    <property type="term" value="P:carbohydrate metabolic process"/>
    <property type="evidence" value="ECO:0007669"/>
    <property type="project" value="InterPro"/>
</dbReference>
<dbReference type="Gene3D" id="2.60.120.260">
    <property type="entry name" value="Galactose-binding domain-like"/>
    <property type="match status" value="1"/>
</dbReference>
<evidence type="ECO:0000256" key="2">
    <source>
        <dbReference type="ARBA" id="ARBA00023295"/>
    </source>
</evidence>
<dbReference type="EMBL" id="WXYO01000001">
    <property type="protein sequence ID" value="NAS10805.1"/>
    <property type="molecule type" value="Genomic_DNA"/>
</dbReference>
<dbReference type="PANTHER" id="PTHR22901:SF0">
    <property type="entry name" value="SIALATE O-ACETYLESTERASE"/>
    <property type="match status" value="1"/>
</dbReference>
<keyword evidence="7" id="KW-1185">Reference proteome</keyword>
<feature type="domain" description="Sialate O-acetylesterase" evidence="4">
    <location>
        <begin position="400"/>
        <end position="526"/>
    </location>
</feature>
<dbReference type="RefSeq" id="WP_161433592.1">
    <property type="nucleotide sequence ID" value="NZ_WXYO01000001.1"/>
</dbReference>
<keyword evidence="1" id="KW-0378">Hydrolase</keyword>
<dbReference type="InterPro" id="IPR025300">
    <property type="entry name" value="BetaGal_jelly_roll_dom"/>
</dbReference>
<dbReference type="InterPro" id="IPR036514">
    <property type="entry name" value="SGNH_hydro_sf"/>
</dbReference>
<evidence type="ECO:0000259" key="5">
    <source>
        <dbReference type="Pfam" id="PF13364"/>
    </source>
</evidence>
<dbReference type="Pfam" id="PF13364">
    <property type="entry name" value="BetaGal_ABD2"/>
    <property type="match status" value="1"/>
</dbReference>
<keyword evidence="2" id="KW-0326">Glycosidase</keyword>
<evidence type="ECO:0000313" key="7">
    <source>
        <dbReference type="Proteomes" id="UP000475249"/>
    </source>
</evidence>
<dbReference type="GO" id="GO:0004553">
    <property type="term" value="F:hydrolase activity, hydrolyzing O-glycosyl compounds"/>
    <property type="evidence" value="ECO:0007669"/>
    <property type="project" value="InterPro"/>
</dbReference>
<name>A0A6L9E7P5_9FLAO</name>
<dbReference type="GO" id="GO:0001681">
    <property type="term" value="F:sialate O-acetylesterase activity"/>
    <property type="evidence" value="ECO:0007669"/>
    <property type="project" value="InterPro"/>
</dbReference>
<dbReference type="Pfam" id="PF03629">
    <property type="entry name" value="SASA"/>
    <property type="match status" value="1"/>
</dbReference>
<dbReference type="SUPFAM" id="SSF49785">
    <property type="entry name" value="Galactose-binding domain-like"/>
    <property type="match status" value="1"/>
</dbReference>
<evidence type="ECO:0000259" key="4">
    <source>
        <dbReference type="Pfam" id="PF03629"/>
    </source>
</evidence>
<dbReference type="InterPro" id="IPR005181">
    <property type="entry name" value="SASA"/>
</dbReference>
<dbReference type="PANTHER" id="PTHR22901">
    <property type="entry name" value="SIALATE O-ACETYLESTERASE"/>
    <property type="match status" value="1"/>
</dbReference>
<dbReference type="Proteomes" id="UP000475249">
    <property type="component" value="Unassembled WGS sequence"/>
</dbReference>
<dbReference type="Gene3D" id="3.40.50.1110">
    <property type="entry name" value="SGNH hydrolase"/>
    <property type="match status" value="1"/>
</dbReference>
<accession>A0A6L9E7P5</accession>
<organism evidence="6 7">
    <name type="scientific">Poritiphilus flavus</name>
    <dbReference type="NCBI Taxonomy" id="2697053"/>
    <lineage>
        <taxon>Bacteria</taxon>
        <taxon>Pseudomonadati</taxon>
        <taxon>Bacteroidota</taxon>
        <taxon>Flavobacteriia</taxon>
        <taxon>Flavobacteriales</taxon>
        <taxon>Flavobacteriaceae</taxon>
        <taxon>Poritiphilus</taxon>
    </lineage>
</organism>
<evidence type="ECO:0000256" key="3">
    <source>
        <dbReference type="SAM" id="SignalP"/>
    </source>
</evidence>
<dbReference type="InterPro" id="IPR008979">
    <property type="entry name" value="Galactose-bd-like_sf"/>
</dbReference>
<evidence type="ECO:0000313" key="6">
    <source>
        <dbReference type="EMBL" id="NAS10805.1"/>
    </source>
</evidence>
<dbReference type="InterPro" id="IPR039329">
    <property type="entry name" value="SIAE"/>
</dbReference>
<proteinExistence type="predicted"/>
<feature type="signal peptide" evidence="3">
    <location>
        <begin position="1"/>
        <end position="29"/>
    </location>
</feature>
<keyword evidence="3" id="KW-0732">Signal</keyword>
<dbReference type="AlphaFoldDB" id="A0A6L9E7P5"/>
<gene>
    <name evidence="6" type="ORF">GTQ38_02255</name>
</gene>
<evidence type="ECO:0000256" key="1">
    <source>
        <dbReference type="ARBA" id="ARBA00022801"/>
    </source>
</evidence>